<gene>
    <name evidence="4" type="ORF">SAMN06264365_11722</name>
</gene>
<accession>A0A239F0F6</accession>
<keyword evidence="2" id="KW-1133">Transmembrane helix</keyword>
<dbReference type="AlphaFoldDB" id="A0A239F0F6"/>
<feature type="region of interest" description="Disordered" evidence="1">
    <location>
        <begin position="344"/>
        <end position="365"/>
    </location>
</feature>
<evidence type="ECO:0000256" key="2">
    <source>
        <dbReference type="SAM" id="Phobius"/>
    </source>
</evidence>
<dbReference type="EMBL" id="FZNR01000017">
    <property type="protein sequence ID" value="SNS50490.1"/>
    <property type="molecule type" value="Genomic_DNA"/>
</dbReference>
<organism evidence="4 5">
    <name type="scientific">Actinoplanes regularis</name>
    <dbReference type="NCBI Taxonomy" id="52697"/>
    <lineage>
        <taxon>Bacteria</taxon>
        <taxon>Bacillati</taxon>
        <taxon>Actinomycetota</taxon>
        <taxon>Actinomycetes</taxon>
        <taxon>Micromonosporales</taxon>
        <taxon>Micromonosporaceae</taxon>
        <taxon>Actinoplanes</taxon>
    </lineage>
</organism>
<feature type="transmembrane region" description="Helical" evidence="2">
    <location>
        <begin position="170"/>
        <end position="188"/>
    </location>
</feature>
<protein>
    <recommendedName>
        <fullName evidence="3">DUF6545 domain-containing protein</fullName>
    </recommendedName>
</protein>
<feature type="domain" description="DUF6545" evidence="3">
    <location>
        <begin position="240"/>
        <end position="380"/>
    </location>
</feature>
<evidence type="ECO:0000256" key="1">
    <source>
        <dbReference type="SAM" id="MobiDB-lite"/>
    </source>
</evidence>
<evidence type="ECO:0000259" key="3">
    <source>
        <dbReference type="Pfam" id="PF20182"/>
    </source>
</evidence>
<keyword evidence="5" id="KW-1185">Reference proteome</keyword>
<feature type="transmembrane region" description="Helical" evidence="2">
    <location>
        <begin position="100"/>
        <end position="120"/>
    </location>
</feature>
<keyword evidence="2" id="KW-0472">Membrane</keyword>
<feature type="transmembrane region" description="Helical" evidence="2">
    <location>
        <begin position="140"/>
        <end position="158"/>
    </location>
</feature>
<dbReference type="InterPro" id="IPR050039">
    <property type="entry name" value="MAB_1171c-like"/>
</dbReference>
<dbReference type="InterPro" id="IPR046675">
    <property type="entry name" value="DUF6545"/>
</dbReference>
<sequence>MIMAGLAGLITCFVKLPYAVRNPDRPALRALCVMLGTFGLAFIVTAPPVTPAVSEAFGVPNLGRLIGNALTLISAGALQAMMIFLAHTPEQARPRVRRRLTVLAVALAGMTIALFSGHPVEGPNFVSGNAGYPPVVIYELFYLGYLSLAVTDLLTFSIRYARYSDGALRAGLRLVSAGAVAGICYFVYRVALLFGGFANWDGGDESTISALLAGTSGLLVAIGATLPLWGKYTVLPWRRARQLLSYRRLTPLWETLYSAVPEVALTSEQAMAGSYRRGEIGIRLYRRVIEIRDAQLILRTRSDPDVVRQVERDAVRRRLAGDRLRATVDAAELVTALRAVDRPLEQRADPEHAAPEPMEGDARLTSESRYLELVAEAFRRLNDDPPAALEGAKV</sequence>
<dbReference type="Pfam" id="PF20182">
    <property type="entry name" value="DUF6545"/>
    <property type="match status" value="1"/>
</dbReference>
<dbReference type="NCBIfam" id="NF042915">
    <property type="entry name" value="MAB_1171c_fam"/>
    <property type="match status" value="1"/>
</dbReference>
<keyword evidence="2" id="KW-0812">Transmembrane</keyword>
<reference evidence="4 5" key="1">
    <citation type="submission" date="2017-06" db="EMBL/GenBank/DDBJ databases">
        <authorList>
            <person name="Kim H.J."/>
            <person name="Triplett B.A."/>
        </authorList>
    </citation>
    <scope>NUCLEOTIDE SEQUENCE [LARGE SCALE GENOMIC DNA]</scope>
    <source>
        <strain evidence="4 5">DSM 43151</strain>
    </source>
</reference>
<dbReference type="Proteomes" id="UP000198415">
    <property type="component" value="Unassembled WGS sequence"/>
</dbReference>
<evidence type="ECO:0000313" key="5">
    <source>
        <dbReference type="Proteomes" id="UP000198415"/>
    </source>
</evidence>
<feature type="transmembrane region" description="Helical" evidence="2">
    <location>
        <begin position="27"/>
        <end position="46"/>
    </location>
</feature>
<proteinExistence type="predicted"/>
<name>A0A239F0F6_9ACTN</name>
<feature type="transmembrane region" description="Helical" evidence="2">
    <location>
        <begin position="66"/>
        <end position="88"/>
    </location>
</feature>
<feature type="transmembrane region" description="Helical" evidence="2">
    <location>
        <begin position="208"/>
        <end position="229"/>
    </location>
</feature>
<evidence type="ECO:0000313" key="4">
    <source>
        <dbReference type="EMBL" id="SNS50490.1"/>
    </source>
</evidence>